<evidence type="ECO:0000313" key="13">
    <source>
        <dbReference type="EMBL" id="KIN95115.1"/>
    </source>
</evidence>
<dbReference type="GO" id="GO:0010309">
    <property type="term" value="F:acireductone dioxygenase [iron(II)-requiring] activity"/>
    <property type="evidence" value="ECO:0007669"/>
    <property type="project" value="UniProtKB-UniRule"/>
</dbReference>
<dbReference type="GO" id="GO:0016151">
    <property type="term" value="F:nickel cation binding"/>
    <property type="evidence" value="ECO:0007669"/>
    <property type="project" value="UniProtKB-UniRule"/>
</dbReference>
<comment type="cofactor">
    <cofactor evidence="11">
        <name>Fe(2+)</name>
        <dbReference type="ChEBI" id="CHEBI:29033"/>
    </cofactor>
    <cofactor evidence="11">
        <name>Ni(2+)</name>
        <dbReference type="ChEBI" id="CHEBI:49786"/>
    </cofactor>
    <text evidence="11">Binds either 1 Fe or Ni cation per monomer. Iron-binding promotes an acireductone dioxygenase reaction producing 2-keto-4-methylthiobutyrate, while nickel-binding promotes an acireductone dioxygenase reaction producing 3-(methylsulfanyl)propanoate.</text>
</comment>
<dbReference type="GO" id="GO:0005737">
    <property type="term" value="C:cytoplasm"/>
    <property type="evidence" value="ECO:0007669"/>
    <property type="project" value="UniProtKB-SubCell"/>
</dbReference>
<comment type="catalytic activity">
    <reaction evidence="1 11">
        <text>1,2-dihydroxy-5-(methylsulfanyl)pent-1-en-3-one + O2 = 4-methylsulfanyl-2-oxobutanoate + formate + 2 H(+)</text>
        <dbReference type="Rhea" id="RHEA:24504"/>
        <dbReference type="ChEBI" id="CHEBI:15378"/>
        <dbReference type="ChEBI" id="CHEBI:15379"/>
        <dbReference type="ChEBI" id="CHEBI:15740"/>
        <dbReference type="ChEBI" id="CHEBI:16723"/>
        <dbReference type="ChEBI" id="CHEBI:49252"/>
        <dbReference type="EC" id="1.13.11.54"/>
    </reaction>
</comment>
<keyword evidence="14" id="KW-1185">Reference proteome</keyword>
<dbReference type="EC" id="1.13.11.53" evidence="11"/>
<dbReference type="STRING" id="870435.A0A0C3NHB7"/>
<evidence type="ECO:0000256" key="2">
    <source>
        <dbReference type="ARBA" id="ARBA00022490"/>
    </source>
</evidence>
<reference evidence="14" key="2">
    <citation type="submission" date="2015-01" db="EMBL/GenBank/DDBJ databases">
        <title>Evolutionary Origins and Diversification of the Mycorrhizal Mutualists.</title>
        <authorList>
            <consortium name="DOE Joint Genome Institute"/>
            <consortium name="Mycorrhizal Genomics Consortium"/>
            <person name="Kohler A."/>
            <person name="Kuo A."/>
            <person name="Nagy L.G."/>
            <person name="Floudas D."/>
            <person name="Copeland A."/>
            <person name="Barry K.W."/>
            <person name="Cichocki N."/>
            <person name="Veneault-Fourrey C."/>
            <person name="LaButti K."/>
            <person name="Lindquist E.A."/>
            <person name="Lipzen A."/>
            <person name="Lundell T."/>
            <person name="Morin E."/>
            <person name="Murat C."/>
            <person name="Riley R."/>
            <person name="Ohm R."/>
            <person name="Sun H."/>
            <person name="Tunlid A."/>
            <person name="Henrissat B."/>
            <person name="Grigoriev I.V."/>
            <person name="Hibbett D.S."/>
            <person name="Martin F."/>
        </authorList>
    </citation>
    <scope>NUCLEOTIDE SEQUENCE [LARGE SCALE GENOMIC DNA]</scope>
    <source>
        <strain evidence="14">Marx 270</strain>
    </source>
</reference>
<feature type="binding site" evidence="11">
    <location>
        <position position="86"/>
    </location>
    <ligand>
        <name>Ni(2+)</name>
        <dbReference type="ChEBI" id="CHEBI:49786"/>
        <note>for nickel-dependent acireductone dioxygenase activity</note>
    </ligand>
</feature>
<dbReference type="OrthoDB" id="1867259at2759"/>
<keyword evidence="10 11" id="KW-0539">Nucleus</keyword>
<gene>
    <name evidence="11" type="primary">ADI1</name>
    <name evidence="13" type="ORF">M404DRAFT_17138</name>
</gene>
<comment type="catalytic activity">
    <reaction evidence="11">
        <text>1,2-dihydroxy-5-(methylsulfanyl)pent-1-en-3-one + O2 = 3-(methylsulfanyl)propanoate + CO + formate + 2 H(+)</text>
        <dbReference type="Rhea" id="RHEA:14161"/>
        <dbReference type="ChEBI" id="CHEBI:15378"/>
        <dbReference type="ChEBI" id="CHEBI:15379"/>
        <dbReference type="ChEBI" id="CHEBI:15740"/>
        <dbReference type="ChEBI" id="CHEBI:17245"/>
        <dbReference type="ChEBI" id="CHEBI:49016"/>
        <dbReference type="ChEBI" id="CHEBI:49252"/>
        <dbReference type="EC" id="1.13.11.53"/>
    </reaction>
</comment>
<dbReference type="FunFam" id="2.60.120.10:FF:000079">
    <property type="entry name" value="1,2-dihydroxy-3-keto-5-methylthiopentene dioxygenase"/>
    <property type="match status" value="1"/>
</dbReference>
<feature type="binding site" evidence="11">
    <location>
        <position position="86"/>
    </location>
    <ligand>
        <name>Fe(2+)</name>
        <dbReference type="ChEBI" id="CHEBI:29033"/>
        <note>for iron-dependent acireductone dioxygenase activity</note>
    </ligand>
</feature>
<dbReference type="Proteomes" id="UP000054217">
    <property type="component" value="Unassembled WGS sequence"/>
</dbReference>
<dbReference type="PANTHER" id="PTHR23418:SF0">
    <property type="entry name" value="ACIREDUCTONE DIOXYGENASE"/>
    <property type="match status" value="1"/>
</dbReference>
<feature type="binding site" evidence="11">
    <location>
        <position position="132"/>
    </location>
    <ligand>
        <name>Fe(2+)</name>
        <dbReference type="ChEBI" id="CHEBI:29033"/>
        <note>for iron-dependent acireductone dioxygenase activity</note>
    </ligand>
</feature>
<evidence type="ECO:0000256" key="3">
    <source>
        <dbReference type="ARBA" id="ARBA00022596"/>
    </source>
</evidence>
<feature type="binding site" evidence="11">
    <location>
        <position position="132"/>
    </location>
    <ligand>
        <name>Ni(2+)</name>
        <dbReference type="ChEBI" id="CHEBI:49786"/>
        <note>for nickel-dependent acireductone dioxygenase activity</note>
    </ligand>
</feature>
<feature type="binding site" evidence="11">
    <location>
        <position position="88"/>
    </location>
    <ligand>
        <name>Fe(2+)</name>
        <dbReference type="ChEBI" id="CHEBI:29033"/>
        <note>for iron-dependent acireductone dioxygenase activity</note>
    </ligand>
</feature>
<keyword evidence="4 11" id="KW-0028">Amino-acid biosynthesis</keyword>
<dbReference type="Gene3D" id="2.60.120.10">
    <property type="entry name" value="Jelly Rolls"/>
    <property type="match status" value="1"/>
</dbReference>
<dbReference type="HOGENOM" id="CLU_090154_1_0_1"/>
<comment type="similarity">
    <text evidence="11">Belongs to the acireductone dioxygenase (ARD) family.</text>
</comment>
<evidence type="ECO:0000256" key="7">
    <source>
        <dbReference type="ARBA" id="ARBA00023002"/>
    </source>
</evidence>
<keyword evidence="3 11" id="KW-0533">Nickel</keyword>
<feature type="binding site" evidence="11">
    <location>
        <position position="92"/>
    </location>
    <ligand>
        <name>Fe(2+)</name>
        <dbReference type="ChEBI" id="CHEBI:29033"/>
        <note>for iron-dependent acireductone dioxygenase activity</note>
    </ligand>
</feature>
<proteinExistence type="inferred from homology"/>
<dbReference type="GO" id="GO:0005634">
    <property type="term" value="C:nucleus"/>
    <property type="evidence" value="ECO:0007669"/>
    <property type="project" value="UniProtKB-SubCell"/>
</dbReference>
<evidence type="ECO:0000256" key="11">
    <source>
        <dbReference type="HAMAP-Rule" id="MF_03154"/>
    </source>
</evidence>
<dbReference type="Pfam" id="PF03079">
    <property type="entry name" value="ARD"/>
    <property type="match status" value="1"/>
</dbReference>
<dbReference type="GO" id="GO:0005506">
    <property type="term" value="F:iron ion binding"/>
    <property type="evidence" value="ECO:0007669"/>
    <property type="project" value="UniProtKB-UniRule"/>
</dbReference>
<keyword evidence="8 11" id="KW-0408">Iron</keyword>
<evidence type="ECO:0000256" key="10">
    <source>
        <dbReference type="ARBA" id="ARBA00023242"/>
    </source>
</evidence>
<feature type="binding site" evidence="11">
    <location>
        <position position="92"/>
    </location>
    <ligand>
        <name>Ni(2+)</name>
        <dbReference type="ChEBI" id="CHEBI:49786"/>
        <note>for nickel-dependent acireductone dioxygenase activity</note>
    </ligand>
</feature>
<reference evidence="13 14" key="1">
    <citation type="submission" date="2014-04" db="EMBL/GenBank/DDBJ databases">
        <authorList>
            <consortium name="DOE Joint Genome Institute"/>
            <person name="Kuo A."/>
            <person name="Kohler A."/>
            <person name="Costa M.D."/>
            <person name="Nagy L.G."/>
            <person name="Floudas D."/>
            <person name="Copeland A."/>
            <person name="Barry K.W."/>
            <person name="Cichocki N."/>
            <person name="Veneault-Fourrey C."/>
            <person name="LaButti K."/>
            <person name="Lindquist E.A."/>
            <person name="Lipzen A."/>
            <person name="Lundell T."/>
            <person name="Morin E."/>
            <person name="Murat C."/>
            <person name="Sun H."/>
            <person name="Tunlid A."/>
            <person name="Henrissat B."/>
            <person name="Grigoriev I.V."/>
            <person name="Hibbett D.S."/>
            <person name="Martin F."/>
            <person name="Nordberg H.P."/>
            <person name="Cantor M.N."/>
            <person name="Hua S.X."/>
        </authorList>
    </citation>
    <scope>NUCLEOTIDE SEQUENCE [LARGE SCALE GENOMIC DNA]</scope>
    <source>
        <strain evidence="13 14">Marx 270</strain>
    </source>
</reference>
<dbReference type="FunCoup" id="A0A0C3NHB7">
    <property type="interactions" value="82"/>
</dbReference>
<evidence type="ECO:0000256" key="5">
    <source>
        <dbReference type="ARBA" id="ARBA00022723"/>
    </source>
</evidence>
<keyword evidence="9 11" id="KW-0486">Methionine biosynthesis</keyword>
<evidence type="ECO:0000256" key="9">
    <source>
        <dbReference type="ARBA" id="ARBA00023167"/>
    </source>
</evidence>
<keyword evidence="6 11" id="KW-0223">Dioxygenase</keyword>
<keyword evidence="5 11" id="KW-0479">Metal-binding</keyword>
<protein>
    <recommendedName>
        <fullName evidence="11">Acireductone dioxygenase</fullName>
    </recommendedName>
    <alternativeName>
        <fullName evidence="11">Acireductone dioxygenase (Fe(2+)-requiring)</fullName>
        <shortName evidence="11">ARD'</shortName>
        <shortName evidence="11">Fe-ARD</shortName>
        <ecNumber evidence="11">1.13.11.54</ecNumber>
    </alternativeName>
    <alternativeName>
        <fullName evidence="11">Acireductone dioxygenase (Ni(2+)-requiring)</fullName>
        <shortName evidence="11">ARD</shortName>
        <shortName evidence="11">Ni-ARD</shortName>
        <ecNumber evidence="11">1.13.11.53</ecNumber>
    </alternativeName>
</protein>
<dbReference type="InterPro" id="IPR027496">
    <property type="entry name" value="ARD_euk"/>
</dbReference>
<evidence type="ECO:0000256" key="4">
    <source>
        <dbReference type="ARBA" id="ARBA00022605"/>
    </source>
</evidence>
<dbReference type="AlphaFoldDB" id="A0A0C3NHB7"/>
<comment type="pathway">
    <text evidence="11">Amino-acid biosynthesis; L-methionine biosynthesis via salvage pathway; L-methionine from S-methyl-5-thio-alpha-D-ribose 1-phosphate: step 5/6.</text>
</comment>
<organism evidence="13 14">
    <name type="scientific">Pisolithus tinctorius Marx 270</name>
    <dbReference type="NCBI Taxonomy" id="870435"/>
    <lineage>
        <taxon>Eukaryota</taxon>
        <taxon>Fungi</taxon>
        <taxon>Dikarya</taxon>
        <taxon>Basidiomycota</taxon>
        <taxon>Agaricomycotina</taxon>
        <taxon>Agaricomycetes</taxon>
        <taxon>Agaricomycetidae</taxon>
        <taxon>Boletales</taxon>
        <taxon>Sclerodermatineae</taxon>
        <taxon>Pisolithaceae</taxon>
        <taxon>Pisolithus</taxon>
    </lineage>
</organism>
<dbReference type="SUPFAM" id="SSF51182">
    <property type="entry name" value="RmlC-like cupins"/>
    <property type="match status" value="1"/>
</dbReference>
<dbReference type="InParanoid" id="A0A0C3NHB7"/>
<dbReference type="GO" id="GO:0019509">
    <property type="term" value="P:L-methionine salvage from methylthioadenosine"/>
    <property type="evidence" value="ECO:0007669"/>
    <property type="project" value="UniProtKB-UniRule"/>
</dbReference>
<dbReference type="InterPro" id="IPR014710">
    <property type="entry name" value="RmlC-like_jellyroll"/>
</dbReference>
<evidence type="ECO:0000256" key="8">
    <source>
        <dbReference type="ARBA" id="ARBA00023004"/>
    </source>
</evidence>
<dbReference type="CDD" id="cd02232">
    <property type="entry name" value="cupin_ARD"/>
    <property type="match status" value="1"/>
</dbReference>
<evidence type="ECO:0000256" key="1">
    <source>
        <dbReference type="ARBA" id="ARBA00000428"/>
    </source>
</evidence>
<comment type="function">
    <text evidence="11">Catalyzes 2 different reactions between oxygen and the acireductone 1,2-dihydroxy-3-keto-5-methylthiopentene (DHK-MTPene) depending upon the metal bound in the active site. Fe-containing acireductone dioxygenase (Fe-ARD) produces formate and 2-keto-4-methylthiobutyrate (KMTB), the alpha-ketoacid precursor of methionine in the methionine recycle pathway. Ni-containing acireductone dioxygenase (Ni-ARD) produces methylthiopropionate, carbon monoxide and formate, and does not lie on the methionine recycle pathway.</text>
</comment>
<dbReference type="GO" id="GO:0010308">
    <property type="term" value="F:acireductone dioxygenase (Ni2+-requiring) activity"/>
    <property type="evidence" value="ECO:0007669"/>
    <property type="project" value="UniProtKB-UniRule"/>
</dbReference>
<keyword evidence="7 11" id="KW-0560">Oxidoreductase</keyword>
<sequence>MRAYYFDDLPGDQRAPHDSGKPVDPAVLDKIGVLRWQIPVSTNGQYPEIDAVARERDYKNRDVITITKEGLGELYESKIKMFYEEHMHEDEEIRYTLEGSGYFDVREHPSDSWIRIAVSAGDLIVLPAGIYHRFTLDQRNMIKAMRLFKDEPKWTPYNRDAETDANPHRQQYLKTIAVN</sequence>
<keyword evidence="2 11" id="KW-0963">Cytoplasm</keyword>
<feature type="binding site" evidence="11">
    <location>
        <position position="88"/>
    </location>
    <ligand>
        <name>Ni(2+)</name>
        <dbReference type="ChEBI" id="CHEBI:49786"/>
        <note>for nickel-dependent acireductone dioxygenase activity</note>
    </ligand>
</feature>
<evidence type="ECO:0000313" key="14">
    <source>
        <dbReference type="Proteomes" id="UP000054217"/>
    </source>
</evidence>
<dbReference type="EC" id="1.13.11.54" evidence="11"/>
<dbReference type="EMBL" id="KN832076">
    <property type="protein sequence ID" value="KIN95115.1"/>
    <property type="molecule type" value="Genomic_DNA"/>
</dbReference>
<comment type="subcellular location">
    <subcellularLocation>
        <location evidence="11">Cytoplasm</location>
    </subcellularLocation>
    <subcellularLocation>
        <location evidence="11">Nucleus</location>
    </subcellularLocation>
</comment>
<dbReference type="HAMAP" id="MF_03154">
    <property type="entry name" value="Salvage_MtnD_euk"/>
    <property type="match status" value="1"/>
</dbReference>
<evidence type="ECO:0000256" key="6">
    <source>
        <dbReference type="ARBA" id="ARBA00022964"/>
    </source>
</evidence>
<dbReference type="UniPathway" id="UPA00904">
    <property type="reaction ID" value="UER00878"/>
</dbReference>
<name>A0A0C3NHB7_PISTI</name>
<dbReference type="PANTHER" id="PTHR23418">
    <property type="entry name" value="ACIREDUCTONE DIOXYGENASE"/>
    <property type="match status" value="1"/>
</dbReference>
<dbReference type="InterPro" id="IPR004313">
    <property type="entry name" value="ARD"/>
</dbReference>
<evidence type="ECO:0000256" key="12">
    <source>
        <dbReference type="SAM" id="MobiDB-lite"/>
    </source>
</evidence>
<dbReference type="InterPro" id="IPR011051">
    <property type="entry name" value="RmlC_Cupin_sf"/>
</dbReference>
<accession>A0A0C3NHB7</accession>
<feature type="region of interest" description="Disordered" evidence="12">
    <location>
        <begin position="1"/>
        <end position="23"/>
    </location>
</feature>